<feature type="region of interest" description="Disordered" evidence="1">
    <location>
        <begin position="90"/>
        <end position="109"/>
    </location>
</feature>
<keyword evidence="2" id="KW-0472">Membrane</keyword>
<dbReference type="EMBL" id="CP031386">
    <property type="protein sequence ID" value="QPG97385.1"/>
    <property type="molecule type" value="Genomic_DNA"/>
</dbReference>
<protein>
    <submittedName>
        <fullName evidence="3">Uncharacterized protein</fullName>
    </submittedName>
</protein>
<name>A0A7S9KPY7_EPIFF</name>
<feature type="transmembrane region" description="Helical" evidence="2">
    <location>
        <begin position="132"/>
        <end position="156"/>
    </location>
</feature>
<feature type="compositionally biased region" description="Basic and acidic residues" evidence="1">
    <location>
        <begin position="91"/>
        <end position="104"/>
    </location>
</feature>
<sequence length="315" mass="34451">MLFVSGHVHGGYIAGMGIQHEQHETERLTESPSTDPVGSLPGKTRRQLGGNGAAASSLAADASSVKASRKVRRDDDVLFDRLYLRTNENAAEIRSDEPEQRGPKSQDASYLPTPAASVVLIAADKDRLWSNIGLVTGVIAALASCIVLICGFSLWLCSRKSNCRQGRFCQKTSATEQQHCTQSSPIHELFVPGGASYPPWQPPPYHTFRHEDQSSGTNSTWMNHNVVSPIESQGGAAPLHNHQPSPIESQEASPVQRPPASYHRQAPVELPATPGPEQTPLPSYREVMPMDGQSPRFSWTQDAEACYRPSEWHKN</sequence>
<dbReference type="OrthoDB" id="4961502at2759"/>
<evidence type="ECO:0000256" key="2">
    <source>
        <dbReference type="SAM" id="Phobius"/>
    </source>
</evidence>
<reference evidence="3 4" key="1">
    <citation type="journal article" date="2018" name="PLoS Genet.">
        <title>Repeat elements organise 3D genome structure and mediate transcription in the filamentous fungus Epichloe festucae.</title>
        <authorList>
            <person name="Winter D.J."/>
            <person name="Ganley A.R.D."/>
            <person name="Young C.A."/>
            <person name="Liachko I."/>
            <person name="Schardl C.L."/>
            <person name="Dupont P.Y."/>
            <person name="Berry D."/>
            <person name="Ram A."/>
            <person name="Scott B."/>
            <person name="Cox M.P."/>
        </authorList>
    </citation>
    <scope>NUCLEOTIDE SEQUENCE [LARGE SCALE GENOMIC DNA]</scope>
    <source>
        <strain evidence="3 4">Fl1</strain>
    </source>
</reference>
<feature type="compositionally biased region" description="Polar residues" evidence="1">
    <location>
        <begin position="242"/>
        <end position="253"/>
    </location>
</feature>
<evidence type="ECO:0000313" key="3">
    <source>
        <dbReference type="EMBL" id="QPG97385.1"/>
    </source>
</evidence>
<keyword evidence="2" id="KW-0812">Transmembrane</keyword>
<feature type="region of interest" description="Disordered" evidence="1">
    <location>
        <begin position="22"/>
        <end position="53"/>
    </location>
</feature>
<dbReference type="AlphaFoldDB" id="A0A7S9KPY7"/>
<evidence type="ECO:0000256" key="1">
    <source>
        <dbReference type="SAM" id="MobiDB-lite"/>
    </source>
</evidence>
<gene>
    <name evidence="3" type="ORF">C2857_006238</name>
</gene>
<keyword evidence="4" id="KW-1185">Reference proteome</keyword>
<feature type="region of interest" description="Disordered" evidence="1">
    <location>
        <begin position="201"/>
        <end position="302"/>
    </location>
</feature>
<accession>A0A7S9KPY7</accession>
<keyword evidence="2" id="KW-1133">Transmembrane helix</keyword>
<organism evidence="3 4">
    <name type="scientific">Epichloe festucae (strain Fl1)</name>
    <dbReference type="NCBI Taxonomy" id="877507"/>
    <lineage>
        <taxon>Eukaryota</taxon>
        <taxon>Fungi</taxon>
        <taxon>Dikarya</taxon>
        <taxon>Ascomycota</taxon>
        <taxon>Pezizomycotina</taxon>
        <taxon>Sordariomycetes</taxon>
        <taxon>Hypocreomycetidae</taxon>
        <taxon>Hypocreales</taxon>
        <taxon>Clavicipitaceae</taxon>
        <taxon>Epichloe</taxon>
    </lineage>
</organism>
<proteinExistence type="predicted"/>
<feature type="compositionally biased region" description="Polar residues" evidence="1">
    <location>
        <begin position="214"/>
        <end position="226"/>
    </location>
</feature>
<dbReference type="Proteomes" id="UP000594364">
    <property type="component" value="Chromosome 2"/>
</dbReference>
<evidence type="ECO:0000313" key="4">
    <source>
        <dbReference type="Proteomes" id="UP000594364"/>
    </source>
</evidence>